<gene>
    <name evidence="2" type="ORF">CAFE_34610</name>
    <name evidence="3" type="ORF">HCR03_10860</name>
</gene>
<dbReference type="Pfam" id="PF11391">
    <property type="entry name" value="DUF2798"/>
    <property type="match status" value="1"/>
</dbReference>
<sequence length="149" mass="15776">MISPKHYGIVMNFWMSLFNGIVVSTVMIYANTGAFPPAAILISSLEALAVAFVAGLIIPAAPFGAKLAEKTFHSSPGKFKYIVISNIPVCLMMAVVLSLTFALINVGFKPPFLMAWLGSVPLAFLASLLTSIVLTPAAVRICNAMTGVK</sequence>
<keyword evidence="1" id="KW-0812">Transmembrane</keyword>
<name>A0A6N8I432_9FIRM</name>
<dbReference type="Proteomes" id="UP000469440">
    <property type="component" value="Unassembled WGS sequence"/>
</dbReference>
<feature type="transmembrane region" description="Helical" evidence="1">
    <location>
        <begin position="81"/>
        <end position="104"/>
    </location>
</feature>
<accession>A0A6N8I432</accession>
<reference evidence="3 5" key="2">
    <citation type="submission" date="2020-08" db="EMBL/GenBank/DDBJ databases">
        <title>The isolate Caproiciproducens sp. 7D4C2 produces n-caproate at mildly acidic conditions from hexoses: genome and rBOX comparison with related strains and chain-elongating bacteria.</title>
        <authorList>
            <person name="Esquivel-Elizondo S."/>
            <person name="Bagci C."/>
            <person name="Temovska M."/>
            <person name="Jeon B.S."/>
            <person name="Bessarab I."/>
            <person name="Williams R.B.H."/>
            <person name="Huson D.H."/>
            <person name="Angenent L.T."/>
        </authorList>
    </citation>
    <scope>NUCLEOTIDE SEQUENCE [LARGE SCALE GENOMIC DNA]</scope>
    <source>
        <strain evidence="3 5">7D4C2</strain>
    </source>
</reference>
<keyword evidence="1" id="KW-1133">Transmembrane helix</keyword>
<dbReference type="InterPro" id="IPR021529">
    <property type="entry name" value="DUF2798"/>
</dbReference>
<keyword evidence="4" id="KW-1185">Reference proteome</keyword>
<dbReference type="RefSeq" id="WP_066644497.1">
    <property type="nucleotide sequence ID" value="NZ_CP060286.1"/>
</dbReference>
<dbReference type="AlphaFoldDB" id="A0A6N8I432"/>
<feature type="transmembrane region" description="Helical" evidence="1">
    <location>
        <begin position="116"/>
        <end position="139"/>
    </location>
</feature>
<evidence type="ECO:0000256" key="1">
    <source>
        <dbReference type="SAM" id="Phobius"/>
    </source>
</evidence>
<evidence type="ECO:0000313" key="4">
    <source>
        <dbReference type="Proteomes" id="UP000469440"/>
    </source>
</evidence>
<dbReference type="OrthoDB" id="2312615at2"/>
<dbReference type="Proteomes" id="UP000515909">
    <property type="component" value="Chromosome"/>
</dbReference>
<organism evidence="2 4">
    <name type="scientific">Caproicibacter fermentans</name>
    <dbReference type="NCBI Taxonomy" id="2576756"/>
    <lineage>
        <taxon>Bacteria</taxon>
        <taxon>Bacillati</taxon>
        <taxon>Bacillota</taxon>
        <taxon>Clostridia</taxon>
        <taxon>Eubacteriales</taxon>
        <taxon>Acutalibacteraceae</taxon>
        <taxon>Caproicibacter</taxon>
    </lineage>
</organism>
<evidence type="ECO:0000313" key="5">
    <source>
        <dbReference type="Proteomes" id="UP000515909"/>
    </source>
</evidence>
<protein>
    <submittedName>
        <fullName evidence="3">DUF2798 domain-containing protein</fullName>
    </submittedName>
</protein>
<feature type="transmembrane region" description="Helical" evidence="1">
    <location>
        <begin position="12"/>
        <end position="32"/>
    </location>
</feature>
<evidence type="ECO:0000313" key="3">
    <source>
        <dbReference type="EMBL" id="QNK39266.1"/>
    </source>
</evidence>
<dbReference type="EMBL" id="CP060286">
    <property type="protein sequence ID" value="QNK39266.1"/>
    <property type="molecule type" value="Genomic_DNA"/>
</dbReference>
<evidence type="ECO:0000313" key="2">
    <source>
        <dbReference type="EMBL" id="MVB12719.1"/>
    </source>
</evidence>
<accession>A0A7G8T6M5</accession>
<proteinExistence type="predicted"/>
<feature type="transmembrane region" description="Helical" evidence="1">
    <location>
        <begin position="38"/>
        <end position="60"/>
    </location>
</feature>
<dbReference type="KEGG" id="cfem:HCR03_10860"/>
<reference evidence="2 4" key="1">
    <citation type="submission" date="2019-09" db="EMBL/GenBank/DDBJ databases">
        <title>Genome sequence of Clostridium sp. EA1.</title>
        <authorList>
            <person name="Poehlein A."/>
            <person name="Bengelsdorf F.R."/>
            <person name="Daniel R."/>
        </authorList>
    </citation>
    <scope>NUCLEOTIDE SEQUENCE [LARGE SCALE GENOMIC DNA]</scope>
    <source>
        <strain evidence="2 4">EA1</strain>
    </source>
</reference>
<dbReference type="EMBL" id="VWXL01000100">
    <property type="protein sequence ID" value="MVB12719.1"/>
    <property type="molecule type" value="Genomic_DNA"/>
</dbReference>
<keyword evidence="1" id="KW-0472">Membrane</keyword>